<feature type="domain" description="DUF6286" evidence="2">
    <location>
        <begin position="71"/>
        <end position="171"/>
    </location>
</feature>
<name>A0ABS4PSS2_9PSEU</name>
<dbReference type="Pfam" id="PF19803">
    <property type="entry name" value="DUF6286"/>
    <property type="match status" value="1"/>
</dbReference>
<evidence type="ECO:0000256" key="1">
    <source>
        <dbReference type="SAM" id="Phobius"/>
    </source>
</evidence>
<accession>A0ABS4PSS2</accession>
<evidence type="ECO:0000313" key="4">
    <source>
        <dbReference type="Proteomes" id="UP000741013"/>
    </source>
</evidence>
<comment type="caution">
    <text evidence="3">The sequence shown here is derived from an EMBL/GenBank/DDBJ whole genome shotgun (WGS) entry which is preliminary data.</text>
</comment>
<evidence type="ECO:0000259" key="2">
    <source>
        <dbReference type="Pfam" id="PF19803"/>
    </source>
</evidence>
<reference evidence="3 4" key="1">
    <citation type="submission" date="2021-03" db="EMBL/GenBank/DDBJ databases">
        <title>Sequencing the genomes of 1000 actinobacteria strains.</title>
        <authorList>
            <person name="Klenk H.-P."/>
        </authorList>
    </citation>
    <scope>NUCLEOTIDE SEQUENCE [LARGE SCALE GENOMIC DNA]</scope>
    <source>
        <strain evidence="3 4">DSM 45510</strain>
    </source>
</reference>
<dbReference type="RefSeq" id="WP_209665781.1">
    <property type="nucleotide sequence ID" value="NZ_JAGGMS010000001.1"/>
</dbReference>
<keyword evidence="1" id="KW-0472">Membrane</keyword>
<keyword evidence="1" id="KW-1133">Transmembrane helix</keyword>
<evidence type="ECO:0000313" key="3">
    <source>
        <dbReference type="EMBL" id="MBP2182482.1"/>
    </source>
</evidence>
<sequence>MRVFVRLLSTLLGLAVAVAGALLAAEVGWHWWRPAEAPLIVPWREWQAELSTLNWTSGPVRLIAALVAVGGLILVLLAASARRRAVRLTDPAEEVSVTTTPRSLARLVGRHVRAEDNVTGASVTASAKKVRVRATSRLATERELRPHLLWVVRELVADVPLARKPRVSVVVDSPKDRR</sequence>
<protein>
    <submittedName>
        <fullName evidence="3">Integral membrane protein</fullName>
    </submittedName>
</protein>
<feature type="transmembrane region" description="Helical" evidence="1">
    <location>
        <begin position="60"/>
        <end position="79"/>
    </location>
</feature>
<dbReference type="InterPro" id="IPR046253">
    <property type="entry name" value="DUF6286"/>
</dbReference>
<keyword evidence="1" id="KW-0812">Transmembrane</keyword>
<dbReference type="EMBL" id="JAGGMS010000001">
    <property type="protein sequence ID" value="MBP2182482.1"/>
    <property type="molecule type" value="Genomic_DNA"/>
</dbReference>
<keyword evidence="4" id="KW-1185">Reference proteome</keyword>
<dbReference type="Proteomes" id="UP000741013">
    <property type="component" value="Unassembled WGS sequence"/>
</dbReference>
<organism evidence="3 4">
    <name type="scientific">Amycolatopsis magusensis</name>
    <dbReference type="NCBI Taxonomy" id="882444"/>
    <lineage>
        <taxon>Bacteria</taxon>
        <taxon>Bacillati</taxon>
        <taxon>Actinomycetota</taxon>
        <taxon>Actinomycetes</taxon>
        <taxon>Pseudonocardiales</taxon>
        <taxon>Pseudonocardiaceae</taxon>
        <taxon>Amycolatopsis</taxon>
    </lineage>
</organism>
<gene>
    <name evidence="3" type="ORF">JOM49_004008</name>
</gene>
<proteinExistence type="predicted"/>